<dbReference type="Pfam" id="PF00078">
    <property type="entry name" value="RVT_1"/>
    <property type="match status" value="1"/>
</dbReference>
<dbReference type="PANTHER" id="PTHR33332">
    <property type="entry name" value="REVERSE TRANSCRIPTASE DOMAIN-CONTAINING PROTEIN"/>
    <property type="match status" value="1"/>
</dbReference>
<feature type="domain" description="Reverse transcriptase" evidence="1">
    <location>
        <begin position="18"/>
        <end position="296"/>
    </location>
</feature>
<dbReference type="InterPro" id="IPR000477">
    <property type="entry name" value="RT_dom"/>
</dbReference>
<evidence type="ECO:0000313" key="2">
    <source>
        <dbReference type="EMBL" id="JAG08854.1"/>
    </source>
</evidence>
<dbReference type="GO" id="GO:0003964">
    <property type="term" value="F:RNA-directed DNA polymerase activity"/>
    <property type="evidence" value="ECO:0007669"/>
    <property type="project" value="UniProtKB-KW"/>
</dbReference>
<organism evidence="2">
    <name type="scientific">Lygus hesperus</name>
    <name type="common">Western plant bug</name>
    <dbReference type="NCBI Taxonomy" id="30085"/>
    <lineage>
        <taxon>Eukaryota</taxon>
        <taxon>Metazoa</taxon>
        <taxon>Ecdysozoa</taxon>
        <taxon>Arthropoda</taxon>
        <taxon>Hexapoda</taxon>
        <taxon>Insecta</taxon>
        <taxon>Pterygota</taxon>
        <taxon>Neoptera</taxon>
        <taxon>Paraneoptera</taxon>
        <taxon>Hemiptera</taxon>
        <taxon>Heteroptera</taxon>
        <taxon>Panheteroptera</taxon>
        <taxon>Cimicomorpha</taxon>
        <taxon>Miridae</taxon>
        <taxon>Mirini</taxon>
        <taxon>Lygus</taxon>
    </lineage>
</organism>
<evidence type="ECO:0000259" key="1">
    <source>
        <dbReference type="PROSITE" id="PS50878"/>
    </source>
</evidence>
<dbReference type="AlphaFoldDB" id="A0A0A9WM49"/>
<proteinExistence type="predicted"/>
<keyword evidence="2" id="KW-0695">RNA-directed DNA polymerase</keyword>
<keyword evidence="2" id="KW-0808">Transferase</keyword>
<keyword evidence="2" id="KW-0548">Nucleotidyltransferase</keyword>
<reference evidence="2" key="1">
    <citation type="journal article" date="2014" name="PLoS ONE">
        <title>Transcriptome-Based Identification of ABC Transporters in the Western Tarnished Plant Bug Lygus hesperus.</title>
        <authorList>
            <person name="Hull J.J."/>
            <person name="Chaney K."/>
            <person name="Geib S.M."/>
            <person name="Fabrick J.A."/>
            <person name="Brent C.S."/>
            <person name="Walsh D."/>
            <person name="Lavine L.C."/>
        </authorList>
    </citation>
    <scope>NUCLEOTIDE SEQUENCE</scope>
</reference>
<sequence>LKAAKEVVVPILCNIYNASISTPCYPAVWKDALVLPLPKIPEPKASKDYRSINKLCAAGKILDRIVYESLIAHVEEQKILNSKQSAYRAGYGTETALISVVDEFRLNMDKGKVTILVQIDFSRAYDNVQHDVLLKIFEYYGFGIKVVEWFRSYLKCRWQCVEDNAGNRSSKLQVLKGTPQGSVLSSLLFSLYINSISNVLVFSNYHMYADDLQIFIDATVDTINDAISKLNVDLAQLIKWCNAHGLSINSTKCTAIIIGSTRRTAQIRDLQGVPVVRLGDTVIPFELEVKSLGIFVDSVLSWECQTSKVCKRVYAALYQLRTAASGFPPHIRANLVQSLLFPILDYAKLAYCDLTADRKNKLQRAQNAAIRFIFNVKPDEHVMKYYVELNWLKIAERFEYSLGVAVFKILKSGVPAYLASHFRKRCDIHDVSTRNAPRHFHIPAYKTSFYEKSFVIQGVNFYNNNIDLFDFNLTIATFKKNLHSTLHARYTSP</sequence>
<protein>
    <submittedName>
        <fullName evidence="2">Putative RNA-directed DNA polymerase from transposon BS</fullName>
    </submittedName>
</protein>
<accession>A0A0A9WM49</accession>
<gene>
    <name evidence="2" type="primary">RTase_49</name>
    <name evidence="2" type="ORF">CM83_2638</name>
</gene>
<dbReference type="EMBL" id="GBHO01034750">
    <property type="protein sequence ID" value="JAG08854.1"/>
    <property type="molecule type" value="Transcribed_RNA"/>
</dbReference>
<dbReference type="PROSITE" id="PS50878">
    <property type="entry name" value="RT_POL"/>
    <property type="match status" value="1"/>
</dbReference>
<dbReference type="InterPro" id="IPR043502">
    <property type="entry name" value="DNA/RNA_pol_sf"/>
</dbReference>
<reference evidence="2" key="2">
    <citation type="submission" date="2014-07" db="EMBL/GenBank/DDBJ databases">
        <authorList>
            <person name="Hull J."/>
        </authorList>
    </citation>
    <scope>NUCLEOTIDE SEQUENCE</scope>
</reference>
<feature type="non-terminal residue" evidence="2">
    <location>
        <position position="1"/>
    </location>
</feature>
<dbReference type="SUPFAM" id="SSF56672">
    <property type="entry name" value="DNA/RNA polymerases"/>
    <property type="match status" value="1"/>
</dbReference>
<name>A0A0A9WM49_LYGHE</name>